<feature type="transmembrane region" description="Helical" evidence="5">
    <location>
        <begin position="169"/>
        <end position="187"/>
    </location>
</feature>
<evidence type="ECO:0000256" key="2">
    <source>
        <dbReference type="ARBA" id="ARBA00022692"/>
    </source>
</evidence>
<name>A0ABS1EXQ5_9PROT</name>
<feature type="transmembrane region" description="Helical" evidence="5">
    <location>
        <begin position="221"/>
        <end position="240"/>
    </location>
</feature>
<evidence type="ECO:0000313" key="7">
    <source>
        <dbReference type="Proteomes" id="UP000652760"/>
    </source>
</evidence>
<sequence>MDQALLIASVISVFALVQSVFGMGLLVFGTPTLLVLGLPFSDALGWLLPASVAISVIQVSGDAKHAQAVWKGGKPLLCIVPLAASLGIVLLFDFHTKIDLVIGLVMIAASAIRVNTALQQRIGRMIDRAERTYLVAMGILHGFTNMGGALLSVYAASINGTKHAVRATVSVYYLFFGMVQIAMLAVLRPEALGYHSLAAAATAAFVYAVAGRLVFHRASAVAYERAVTGFIAVYGVAVLAKASL</sequence>
<organism evidence="6 7">
    <name type="scientific">Azospirillum endophyticum</name>
    <dbReference type="NCBI Taxonomy" id="2800326"/>
    <lineage>
        <taxon>Bacteria</taxon>
        <taxon>Pseudomonadati</taxon>
        <taxon>Pseudomonadota</taxon>
        <taxon>Alphaproteobacteria</taxon>
        <taxon>Rhodospirillales</taxon>
        <taxon>Azospirillaceae</taxon>
        <taxon>Azospirillum</taxon>
    </lineage>
</organism>
<feature type="transmembrane region" description="Helical" evidence="5">
    <location>
        <begin position="134"/>
        <end position="157"/>
    </location>
</feature>
<feature type="transmembrane region" description="Helical" evidence="5">
    <location>
        <begin position="98"/>
        <end position="114"/>
    </location>
</feature>
<feature type="transmembrane region" description="Helical" evidence="5">
    <location>
        <begin position="43"/>
        <end position="63"/>
    </location>
</feature>
<evidence type="ECO:0000256" key="5">
    <source>
        <dbReference type="RuleBase" id="RU363041"/>
    </source>
</evidence>
<dbReference type="InterPro" id="IPR002781">
    <property type="entry name" value="TM_pro_TauE-like"/>
</dbReference>
<keyword evidence="5" id="KW-1003">Cell membrane</keyword>
<dbReference type="Proteomes" id="UP000652760">
    <property type="component" value="Unassembled WGS sequence"/>
</dbReference>
<comment type="caution">
    <text evidence="6">The sequence shown here is derived from an EMBL/GenBank/DDBJ whole genome shotgun (WGS) entry which is preliminary data.</text>
</comment>
<keyword evidence="3 5" id="KW-1133">Transmembrane helix</keyword>
<feature type="transmembrane region" description="Helical" evidence="5">
    <location>
        <begin position="75"/>
        <end position="92"/>
    </location>
</feature>
<feature type="transmembrane region" description="Helical" evidence="5">
    <location>
        <begin position="194"/>
        <end position="215"/>
    </location>
</feature>
<evidence type="ECO:0000256" key="3">
    <source>
        <dbReference type="ARBA" id="ARBA00022989"/>
    </source>
</evidence>
<protein>
    <recommendedName>
        <fullName evidence="5">Probable membrane transporter protein</fullName>
    </recommendedName>
</protein>
<keyword evidence="2 5" id="KW-0812">Transmembrane</keyword>
<evidence type="ECO:0000256" key="4">
    <source>
        <dbReference type="ARBA" id="ARBA00023136"/>
    </source>
</evidence>
<comment type="subcellular location">
    <subcellularLocation>
        <location evidence="5">Cell membrane</location>
        <topology evidence="5">Multi-pass membrane protein</topology>
    </subcellularLocation>
    <subcellularLocation>
        <location evidence="1">Membrane</location>
        <topology evidence="1">Multi-pass membrane protein</topology>
    </subcellularLocation>
</comment>
<reference evidence="7" key="1">
    <citation type="submission" date="2021-01" db="EMBL/GenBank/DDBJ databases">
        <title>Genome public.</title>
        <authorList>
            <person name="Liu C."/>
            <person name="Sun Q."/>
        </authorList>
    </citation>
    <scope>NUCLEOTIDE SEQUENCE [LARGE SCALE GENOMIC DNA]</scope>
    <source>
        <strain evidence="7">YIM B02556</strain>
    </source>
</reference>
<keyword evidence="4 5" id="KW-0472">Membrane</keyword>
<gene>
    <name evidence="6" type="ORF">JHL17_00860</name>
</gene>
<dbReference type="EMBL" id="JAENHM010000003">
    <property type="protein sequence ID" value="MBK1835950.1"/>
    <property type="molecule type" value="Genomic_DNA"/>
</dbReference>
<evidence type="ECO:0000313" key="6">
    <source>
        <dbReference type="EMBL" id="MBK1835950.1"/>
    </source>
</evidence>
<proteinExistence type="inferred from homology"/>
<comment type="similarity">
    <text evidence="5">Belongs to the 4-toluene sulfonate uptake permease (TSUP) (TC 2.A.102) family.</text>
</comment>
<accession>A0ABS1EXQ5</accession>
<dbReference type="RefSeq" id="WP_200190162.1">
    <property type="nucleotide sequence ID" value="NZ_JAENHM010000003.1"/>
</dbReference>
<dbReference type="Pfam" id="PF01925">
    <property type="entry name" value="TauE"/>
    <property type="match status" value="1"/>
</dbReference>
<keyword evidence="7" id="KW-1185">Reference proteome</keyword>
<evidence type="ECO:0000256" key="1">
    <source>
        <dbReference type="ARBA" id="ARBA00004141"/>
    </source>
</evidence>